<sequence length="283" mass="30295">MAGRYDRCRVLVKWYDQMVAPYAGEVRVWWSPRLLGAHLLALVCVSAAVGLGVWQLHAWHVHREAAQRDLTGAAPVPIDDLIGPDDPFPGDQVGRPVTIRGSWVGAGTVLVSDRTDTSGDRGLWVVTPLTNGGTDAAAVPVVRGWVPAGTDAAAVPPATGDAEVVGWLQPADSGGAADADPSDDVLPALRTADLVQRVHQDLYDGYVVAEQPTSGLQPAMLDRLPDTGTFTALRNFLYALEWWVFGGFALFLWWRHVTEVTAEEAAIEAAARSSQEDDVASAP</sequence>
<keyword evidence="3" id="KW-1185">Reference proteome</keyword>
<evidence type="ECO:0000256" key="1">
    <source>
        <dbReference type="RuleBase" id="RU363076"/>
    </source>
</evidence>
<organism evidence="2 3">
    <name type="scientific">Nocardioides panacisoli</name>
    <dbReference type="NCBI Taxonomy" id="627624"/>
    <lineage>
        <taxon>Bacteria</taxon>
        <taxon>Bacillati</taxon>
        <taxon>Actinomycetota</taxon>
        <taxon>Actinomycetes</taxon>
        <taxon>Propionibacteriales</taxon>
        <taxon>Nocardioidaceae</taxon>
        <taxon>Nocardioides</taxon>
    </lineage>
</organism>
<comment type="similarity">
    <text evidence="1">Belongs to the SURF1 family.</text>
</comment>
<evidence type="ECO:0000313" key="2">
    <source>
        <dbReference type="EMBL" id="GAA3821608.1"/>
    </source>
</evidence>
<gene>
    <name evidence="2" type="ORF">GCM10022242_24120</name>
</gene>
<comment type="caution">
    <text evidence="2">The sequence shown here is derived from an EMBL/GenBank/DDBJ whole genome shotgun (WGS) entry which is preliminary data.</text>
</comment>
<comment type="subcellular location">
    <subcellularLocation>
        <location evidence="1">Cell membrane</location>
        <topology evidence="1">Multi-pass membrane protein</topology>
    </subcellularLocation>
</comment>
<proteinExistence type="inferred from homology"/>
<accession>A0ABP7ILM7</accession>
<keyword evidence="1" id="KW-1133">Transmembrane helix</keyword>
<keyword evidence="1" id="KW-0472">Membrane</keyword>
<protein>
    <recommendedName>
        <fullName evidence="1">SURF1-like protein</fullName>
    </recommendedName>
</protein>
<dbReference type="EMBL" id="BAABAH010000007">
    <property type="protein sequence ID" value="GAA3821608.1"/>
    <property type="molecule type" value="Genomic_DNA"/>
</dbReference>
<name>A0ABP7ILM7_9ACTN</name>
<dbReference type="InterPro" id="IPR002994">
    <property type="entry name" value="Surf1/Shy1"/>
</dbReference>
<reference evidence="3" key="1">
    <citation type="journal article" date="2019" name="Int. J. Syst. Evol. Microbiol.">
        <title>The Global Catalogue of Microorganisms (GCM) 10K type strain sequencing project: providing services to taxonomists for standard genome sequencing and annotation.</title>
        <authorList>
            <consortium name="The Broad Institute Genomics Platform"/>
            <consortium name="The Broad Institute Genome Sequencing Center for Infectious Disease"/>
            <person name="Wu L."/>
            <person name="Ma J."/>
        </authorList>
    </citation>
    <scope>NUCLEOTIDE SEQUENCE [LARGE SCALE GENOMIC DNA]</scope>
    <source>
        <strain evidence="3">JCM 16953</strain>
    </source>
</reference>
<evidence type="ECO:0000313" key="3">
    <source>
        <dbReference type="Proteomes" id="UP001501821"/>
    </source>
</evidence>
<comment type="caution">
    <text evidence="1">Lacks conserved residue(s) required for the propagation of feature annotation.</text>
</comment>
<keyword evidence="1" id="KW-1003">Cell membrane</keyword>
<dbReference type="CDD" id="cd06662">
    <property type="entry name" value="SURF1"/>
    <property type="match status" value="1"/>
</dbReference>
<dbReference type="PROSITE" id="PS50895">
    <property type="entry name" value="SURF1"/>
    <property type="match status" value="1"/>
</dbReference>
<dbReference type="Proteomes" id="UP001501821">
    <property type="component" value="Unassembled WGS sequence"/>
</dbReference>
<keyword evidence="1" id="KW-0812">Transmembrane</keyword>
<feature type="transmembrane region" description="Helical" evidence="1">
    <location>
        <begin position="35"/>
        <end position="54"/>
    </location>
</feature>
<dbReference type="Pfam" id="PF02104">
    <property type="entry name" value="SURF1"/>
    <property type="match status" value="1"/>
</dbReference>